<dbReference type="AlphaFoldDB" id="A0A5C1AF55"/>
<dbReference type="KEGG" id="lrs:PX52LOC_04419"/>
<evidence type="ECO:0000313" key="3">
    <source>
        <dbReference type="EMBL" id="QEL17430.1"/>
    </source>
</evidence>
<feature type="coiled-coil region" evidence="1">
    <location>
        <begin position="36"/>
        <end position="63"/>
    </location>
</feature>
<evidence type="ECO:0000313" key="2">
    <source>
        <dbReference type="EMBL" id="QEL15870.1"/>
    </source>
</evidence>
<sequence length="63" mass="7148">MSDTPLDIESDQKNANELTARIALLLNHIEGLMKTNKHYLDSINTLIEKVDRLETEVKRLAGN</sequence>
<accession>A0A5C1AF55</accession>
<organism evidence="3 4">
    <name type="scientific">Limnoglobus roseus</name>
    <dbReference type="NCBI Taxonomy" id="2598579"/>
    <lineage>
        <taxon>Bacteria</taxon>
        <taxon>Pseudomonadati</taxon>
        <taxon>Planctomycetota</taxon>
        <taxon>Planctomycetia</taxon>
        <taxon>Gemmatales</taxon>
        <taxon>Gemmataceae</taxon>
        <taxon>Limnoglobus</taxon>
    </lineage>
</organism>
<dbReference type="RefSeq" id="WP_149110643.1">
    <property type="nucleotide sequence ID" value="NZ_CP042425.1"/>
</dbReference>
<keyword evidence="1" id="KW-0175">Coiled coil</keyword>
<protein>
    <submittedName>
        <fullName evidence="3">Uncharacterized protein</fullName>
    </submittedName>
</protein>
<gene>
    <name evidence="2" type="ORF">PX52LOC_02806</name>
    <name evidence="3" type="ORF">PX52LOC_04419</name>
</gene>
<dbReference type="EMBL" id="CP042425">
    <property type="protein sequence ID" value="QEL17430.1"/>
    <property type="molecule type" value="Genomic_DNA"/>
</dbReference>
<dbReference type="KEGG" id="lrs:PX52LOC_02806"/>
<reference evidence="3" key="2">
    <citation type="journal article" date="2020" name="Int. J. Syst. Evol. Microbiol.">
        <title>Limnoglobus roseus gen. nov., sp. nov., a novel freshwater planctomycete with a giant genome from the family Gemmataceae.</title>
        <authorList>
            <person name="Kulichevskaya I.S."/>
            <person name="Naumoff D.G."/>
            <person name="Miroshnikov K.K."/>
            <person name="Ivanova A.A."/>
            <person name="Philippov D.A."/>
            <person name="Hakobyan A."/>
            <person name="Rijpstra W.I.C."/>
            <person name="Damste J.S.S."/>
            <person name="Liesack W."/>
            <person name="Dedysh S.N."/>
        </authorList>
    </citation>
    <scope>NUCLEOTIDE SEQUENCE</scope>
    <source>
        <strain evidence="3">PX52</strain>
    </source>
</reference>
<keyword evidence="4" id="KW-1185">Reference proteome</keyword>
<dbReference type="Proteomes" id="UP000324974">
    <property type="component" value="Chromosome"/>
</dbReference>
<proteinExistence type="predicted"/>
<reference evidence="4" key="1">
    <citation type="submission" date="2019-08" db="EMBL/GenBank/DDBJ databases">
        <title>Limnoglobus roseus gen. nov., sp. nov., a novel freshwater planctomycete with a giant genome from the family Gemmataceae.</title>
        <authorList>
            <person name="Kulichevskaya I.S."/>
            <person name="Naumoff D.G."/>
            <person name="Miroshnikov K."/>
            <person name="Ivanova A."/>
            <person name="Philippov D.A."/>
            <person name="Hakobyan A."/>
            <person name="Rijpstra I.C."/>
            <person name="Sinninghe Damste J.S."/>
            <person name="Liesack W."/>
            <person name="Dedysh S.N."/>
        </authorList>
    </citation>
    <scope>NUCLEOTIDE SEQUENCE [LARGE SCALE GENOMIC DNA]</scope>
    <source>
        <strain evidence="4">PX52</strain>
    </source>
</reference>
<name>A0A5C1AF55_9BACT</name>
<dbReference type="EMBL" id="CP042425">
    <property type="protein sequence ID" value="QEL15870.1"/>
    <property type="molecule type" value="Genomic_DNA"/>
</dbReference>
<evidence type="ECO:0000313" key="4">
    <source>
        <dbReference type="Proteomes" id="UP000324974"/>
    </source>
</evidence>
<evidence type="ECO:0000256" key="1">
    <source>
        <dbReference type="SAM" id="Coils"/>
    </source>
</evidence>